<dbReference type="Gene3D" id="3.40.50.880">
    <property type="match status" value="1"/>
</dbReference>
<evidence type="ECO:0000313" key="7">
    <source>
        <dbReference type="Proteomes" id="UP000604243"/>
    </source>
</evidence>
<evidence type="ECO:0000256" key="5">
    <source>
        <dbReference type="SAM" id="MobiDB-lite"/>
    </source>
</evidence>
<sequence>MPFQINPHFISGKSAGHHGESREERLTEYLVLNPPGRVVALPEGTALRREGARLELLGDQDAWLFTSGTEQGIRAGQRCDALLDADGTAHSL</sequence>
<keyword evidence="4" id="KW-0720">Serine protease</keyword>
<feature type="region of interest" description="Disordered" evidence="5">
    <location>
        <begin position="1"/>
        <end position="22"/>
    </location>
</feature>
<proteinExistence type="inferred from homology"/>
<evidence type="ECO:0000313" key="6">
    <source>
        <dbReference type="EMBL" id="GHC21785.1"/>
    </source>
</evidence>
<dbReference type="InterPro" id="IPR005320">
    <property type="entry name" value="Peptidase_S51"/>
</dbReference>
<evidence type="ECO:0000256" key="3">
    <source>
        <dbReference type="ARBA" id="ARBA00022801"/>
    </source>
</evidence>
<comment type="caution">
    <text evidence="6">The sequence shown here is derived from an EMBL/GenBank/DDBJ whole genome shotgun (WGS) entry which is preliminary data.</text>
</comment>
<evidence type="ECO:0000256" key="4">
    <source>
        <dbReference type="ARBA" id="ARBA00022825"/>
    </source>
</evidence>
<gene>
    <name evidence="6" type="ORF">GCM10010082_11980</name>
</gene>
<dbReference type="InterPro" id="IPR029062">
    <property type="entry name" value="Class_I_gatase-like"/>
</dbReference>
<dbReference type="EMBL" id="BMZM01000002">
    <property type="protein sequence ID" value="GHC21785.1"/>
    <property type="molecule type" value="Genomic_DNA"/>
</dbReference>
<protein>
    <recommendedName>
        <fullName evidence="8">Quercetin 2,3-dioxygenase C-terminal cupin domain-containing protein</fullName>
    </recommendedName>
</protein>
<dbReference type="RefSeq" id="WP_229819632.1">
    <property type="nucleotide sequence ID" value="NZ_BMZM01000002.1"/>
</dbReference>
<keyword evidence="2" id="KW-0645">Protease</keyword>
<reference evidence="7" key="1">
    <citation type="journal article" date="2019" name="Int. J. Syst. Evol. Microbiol.">
        <title>The Global Catalogue of Microorganisms (GCM) 10K type strain sequencing project: providing services to taxonomists for standard genome sequencing and annotation.</title>
        <authorList>
            <consortium name="The Broad Institute Genomics Platform"/>
            <consortium name="The Broad Institute Genome Sequencing Center for Infectious Disease"/>
            <person name="Wu L."/>
            <person name="Ma J."/>
        </authorList>
    </citation>
    <scope>NUCLEOTIDE SEQUENCE [LARGE SCALE GENOMIC DNA]</scope>
    <source>
        <strain evidence="7">KCTC 42082</strain>
    </source>
</reference>
<comment type="similarity">
    <text evidence="1">Belongs to the peptidase S51 family.</text>
</comment>
<accession>A0ABQ3FFD8</accession>
<keyword evidence="3" id="KW-0378">Hydrolase</keyword>
<evidence type="ECO:0008006" key="8">
    <source>
        <dbReference type="Google" id="ProtNLM"/>
    </source>
</evidence>
<evidence type="ECO:0000256" key="1">
    <source>
        <dbReference type="ARBA" id="ARBA00006534"/>
    </source>
</evidence>
<name>A0ABQ3FFD8_9GAMM</name>
<organism evidence="6 7">
    <name type="scientific">Kushneria pakistanensis</name>
    <dbReference type="NCBI Taxonomy" id="1508770"/>
    <lineage>
        <taxon>Bacteria</taxon>
        <taxon>Pseudomonadati</taxon>
        <taxon>Pseudomonadota</taxon>
        <taxon>Gammaproteobacteria</taxon>
        <taxon>Oceanospirillales</taxon>
        <taxon>Halomonadaceae</taxon>
        <taxon>Kushneria</taxon>
    </lineage>
</organism>
<evidence type="ECO:0000256" key="2">
    <source>
        <dbReference type="ARBA" id="ARBA00022670"/>
    </source>
</evidence>
<dbReference type="Proteomes" id="UP000604243">
    <property type="component" value="Unassembled WGS sequence"/>
</dbReference>
<dbReference type="Pfam" id="PF03575">
    <property type="entry name" value="Peptidase_S51"/>
    <property type="match status" value="1"/>
</dbReference>
<keyword evidence="7" id="KW-1185">Reference proteome</keyword>